<dbReference type="KEGG" id="gmc:GY4MC1_0580"/>
<evidence type="ECO:0000313" key="4">
    <source>
        <dbReference type="EMBL" id="ADP73410.1"/>
    </source>
</evidence>
<sequence length="149" mass="17605">MRTRVRAAGVVVHNEHILLHKMDDFWVLPGGGVGFEATAEGLKREFKEELGIEIKIKNLLWVAENFFEYNNQKEQSIEFYYLIEFPENCALYNQNSFEGYEGKQTLKFKWHKIDNINNLTILPEFLAEYLKELRTSIPERIQHIINKTI</sequence>
<dbReference type="CDD" id="cd04688">
    <property type="entry name" value="NUDIX_Hydrolase"/>
    <property type="match status" value="1"/>
</dbReference>
<dbReference type="PANTHER" id="PTHR43046:SF14">
    <property type="entry name" value="MUTT_NUDIX FAMILY PROTEIN"/>
    <property type="match status" value="1"/>
</dbReference>
<evidence type="ECO:0000256" key="2">
    <source>
        <dbReference type="ARBA" id="ARBA00022801"/>
    </source>
</evidence>
<accession>A0A7U3YCR6</accession>
<dbReference type="InterPro" id="IPR015797">
    <property type="entry name" value="NUDIX_hydrolase-like_dom_sf"/>
</dbReference>
<proteinExistence type="predicted"/>
<comment type="cofactor">
    <cofactor evidence="1">
        <name>Mg(2+)</name>
        <dbReference type="ChEBI" id="CHEBI:18420"/>
    </cofactor>
</comment>
<dbReference type="InterPro" id="IPR000086">
    <property type="entry name" value="NUDIX_hydrolase_dom"/>
</dbReference>
<evidence type="ECO:0000256" key="1">
    <source>
        <dbReference type="ARBA" id="ARBA00001946"/>
    </source>
</evidence>
<gene>
    <name evidence="4" type="ORF">GY4MC1_0580</name>
</gene>
<dbReference type="Pfam" id="PF00293">
    <property type="entry name" value="NUDIX"/>
    <property type="match status" value="1"/>
</dbReference>
<name>A0A7U3YCR6_GEOS0</name>
<reference evidence="4" key="1">
    <citation type="submission" date="2010-10" db="EMBL/GenBank/DDBJ databases">
        <title>Complete sequence of chromosome of Geobacillus sp. Y4.1MC1.</title>
        <authorList>
            <consortium name="US DOE Joint Genome Institute"/>
            <person name="Lucas S."/>
            <person name="Copeland A."/>
            <person name="Lapidus A."/>
            <person name="Cheng J.-F."/>
            <person name="Bruce D."/>
            <person name="Goodwin L."/>
            <person name="Pitluck S."/>
            <person name="Chertkov O."/>
            <person name="Zhang X."/>
            <person name="Detter J.C."/>
            <person name="Han C."/>
            <person name="Tapia R."/>
            <person name="Land M."/>
            <person name="Hauser L."/>
            <person name="Jeffries C."/>
            <person name="Kyrpides N."/>
            <person name="Ivanova N."/>
            <person name="Ovchinnikova G."/>
            <person name="Brumm P."/>
            <person name="Mead D."/>
            <person name="Woyke T."/>
        </authorList>
    </citation>
    <scope>NUCLEOTIDE SEQUENCE [LARGE SCALE GENOMIC DNA]</scope>
    <source>
        <strain evidence="4">Y4.1MC1</strain>
    </source>
</reference>
<protein>
    <submittedName>
        <fullName evidence="4">NUDIX hydrolase</fullName>
    </submittedName>
</protein>
<evidence type="ECO:0000259" key="3">
    <source>
        <dbReference type="Pfam" id="PF00293"/>
    </source>
</evidence>
<organism evidence="4">
    <name type="scientific">Geobacillus sp. (strain Y4.1MC1)</name>
    <dbReference type="NCBI Taxonomy" id="581103"/>
    <lineage>
        <taxon>Bacteria</taxon>
        <taxon>Bacillati</taxon>
        <taxon>Bacillota</taxon>
        <taxon>Bacilli</taxon>
        <taxon>Bacillales</taxon>
        <taxon>Anoxybacillaceae</taxon>
        <taxon>Geobacillus</taxon>
    </lineage>
</organism>
<dbReference type="InterPro" id="IPR020084">
    <property type="entry name" value="NUDIX_hydrolase_CS"/>
</dbReference>
<dbReference type="AlphaFoldDB" id="A0A7U3YCR6"/>
<dbReference type="GO" id="GO:0016787">
    <property type="term" value="F:hydrolase activity"/>
    <property type="evidence" value="ECO:0007669"/>
    <property type="project" value="UniProtKB-KW"/>
</dbReference>
<dbReference type="Gene3D" id="3.90.79.10">
    <property type="entry name" value="Nucleoside Triphosphate Pyrophosphohydrolase"/>
    <property type="match status" value="1"/>
</dbReference>
<dbReference type="SUPFAM" id="SSF55811">
    <property type="entry name" value="Nudix"/>
    <property type="match status" value="1"/>
</dbReference>
<feature type="domain" description="Nudix hydrolase" evidence="3">
    <location>
        <begin position="4"/>
        <end position="130"/>
    </location>
</feature>
<dbReference type="EMBL" id="CP002293">
    <property type="protein sequence ID" value="ADP73410.1"/>
    <property type="molecule type" value="Genomic_DNA"/>
</dbReference>
<dbReference type="PROSITE" id="PS00893">
    <property type="entry name" value="NUDIX_BOX"/>
    <property type="match status" value="1"/>
</dbReference>
<dbReference type="PANTHER" id="PTHR43046">
    <property type="entry name" value="GDP-MANNOSE MANNOSYL HYDROLASE"/>
    <property type="match status" value="1"/>
</dbReference>
<keyword evidence="2 4" id="KW-0378">Hydrolase</keyword>